<organism evidence="1 2">
    <name type="scientific">Choristoneura fumiferana</name>
    <name type="common">Spruce budworm moth</name>
    <name type="synonym">Archips fumiferana</name>
    <dbReference type="NCBI Taxonomy" id="7141"/>
    <lineage>
        <taxon>Eukaryota</taxon>
        <taxon>Metazoa</taxon>
        <taxon>Ecdysozoa</taxon>
        <taxon>Arthropoda</taxon>
        <taxon>Hexapoda</taxon>
        <taxon>Insecta</taxon>
        <taxon>Pterygota</taxon>
        <taxon>Neoptera</taxon>
        <taxon>Endopterygota</taxon>
        <taxon>Lepidoptera</taxon>
        <taxon>Glossata</taxon>
        <taxon>Ditrysia</taxon>
        <taxon>Tortricoidea</taxon>
        <taxon>Tortricidae</taxon>
        <taxon>Tortricinae</taxon>
        <taxon>Choristoneura</taxon>
    </lineage>
</organism>
<sequence>MLTAIKNAKKKKREEQSPDDQSPDEQTSESADTDDVVRSSSKALAKPVSSNRSLHINDDPSSGQNQATLPKPDKSRPK</sequence>
<proteinExistence type="predicted"/>
<keyword evidence="2" id="KW-1185">Reference proteome</keyword>
<reference evidence="1 2" key="1">
    <citation type="journal article" date="2022" name="Genome Biol. Evol.">
        <title>The Spruce Budworm Genome: Reconstructing the Evolutionary History of Antifreeze Proteins.</title>
        <authorList>
            <person name="Beliveau C."/>
            <person name="Gagne P."/>
            <person name="Picq S."/>
            <person name="Vernygora O."/>
            <person name="Keeling C.I."/>
            <person name="Pinkney K."/>
            <person name="Doucet D."/>
            <person name="Wen F."/>
            <person name="Johnston J.S."/>
            <person name="Maaroufi H."/>
            <person name="Boyle B."/>
            <person name="Laroche J."/>
            <person name="Dewar K."/>
            <person name="Juretic N."/>
            <person name="Blackburn G."/>
            <person name="Nisole A."/>
            <person name="Brunet B."/>
            <person name="Brandao M."/>
            <person name="Lumley L."/>
            <person name="Duan J."/>
            <person name="Quan G."/>
            <person name="Lucarotti C.J."/>
            <person name="Roe A.D."/>
            <person name="Sperling F.A.H."/>
            <person name="Levesque R.C."/>
            <person name="Cusson M."/>
        </authorList>
    </citation>
    <scope>NUCLEOTIDE SEQUENCE [LARGE SCALE GENOMIC DNA]</scope>
    <source>
        <strain evidence="1">Glfc:IPQL:Cfum</strain>
    </source>
</reference>
<evidence type="ECO:0000313" key="1">
    <source>
        <dbReference type="EMBL" id="KAI8440350.1"/>
    </source>
</evidence>
<name>A0ACC0KVL3_CHOFU</name>
<dbReference type="Proteomes" id="UP001064048">
    <property type="component" value="Chromosome 2"/>
</dbReference>
<gene>
    <name evidence="1" type="ORF">MSG28_001687</name>
</gene>
<protein>
    <submittedName>
        <fullName evidence="1">Uncharacterized protein</fullName>
    </submittedName>
</protein>
<dbReference type="EMBL" id="CM046102">
    <property type="protein sequence ID" value="KAI8440350.1"/>
    <property type="molecule type" value="Genomic_DNA"/>
</dbReference>
<accession>A0ACC0KVL3</accession>
<evidence type="ECO:0000313" key="2">
    <source>
        <dbReference type="Proteomes" id="UP001064048"/>
    </source>
</evidence>
<comment type="caution">
    <text evidence="1">The sequence shown here is derived from an EMBL/GenBank/DDBJ whole genome shotgun (WGS) entry which is preliminary data.</text>
</comment>